<evidence type="ECO:0000313" key="4">
    <source>
        <dbReference type="EMBL" id="KAL3530789.1"/>
    </source>
</evidence>
<sequence length="540" mass="58979">MAQLEVSRRHTETPTPKTPKAQHSPTFEQLLQGDASARFSTSPTLAINHDPEEDFNHPINKKSVLTRVKEKARKLRHSLSAKKKHDNEILDSKTTPSWDVSLEDYNDEEEDDDPEYLGAPMYESELAPAACKENARQHPRADPVVSENHLWPTRIKHEDEEKDKPVVAHNKSITETVTEKLAPAYAVVSDATHTIACKIAGLTTSSPEGQQKHTTRDTEHYNADDGLKNLCRTSEIREHSSNRSAHKWDKGVSVREYFMNKLEPGEDDRALSQVISEAISPKGAGDNLGVVEKVREAVTSLLRHEESPQSSPKGYVAEPSRLTIKTTNLSSNIPVSTKTGVPSPNSTNMNSSFLGASSMEEPSKQTFKATNLSSVTPVLTKTGVQPTNSISSTNVNTSSHLPISYGASSLEKALKEKIKEMSSNVPISCTTEVPKPNSISSSNVNLSSYVPVSPRCASGMKEPSKVTTKATNLSSNFPISIRTEVPPLNSPSHIPISRSASLPPHVLVSHRANSSPLIPISTNAQEVVEEQSHGRILQAN</sequence>
<dbReference type="InterPro" id="IPR037491">
    <property type="entry name" value="LTI78/LTI65"/>
</dbReference>
<dbReference type="InterPro" id="IPR057059">
    <property type="entry name" value="LTI65/LTI78_PGEED"/>
</dbReference>
<accession>A0ABD3AGA3</accession>
<evidence type="ECO:0000259" key="2">
    <source>
        <dbReference type="Pfam" id="PF23399"/>
    </source>
</evidence>
<reference evidence="4 5" key="1">
    <citation type="submission" date="2024-11" db="EMBL/GenBank/DDBJ databases">
        <title>A near-complete genome assembly of Cinchona calisaya.</title>
        <authorList>
            <person name="Lian D.C."/>
            <person name="Zhao X.W."/>
            <person name="Wei L."/>
        </authorList>
    </citation>
    <scope>NUCLEOTIDE SEQUENCE [LARGE SCALE GENOMIC DNA]</scope>
    <source>
        <tissue evidence="4">Nenye</tissue>
    </source>
</reference>
<comment type="caution">
    <text evidence="4">The sequence shown here is derived from an EMBL/GenBank/DDBJ whole genome shotgun (WGS) entry which is preliminary data.</text>
</comment>
<evidence type="ECO:0000313" key="5">
    <source>
        <dbReference type="Proteomes" id="UP001630127"/>
    </source>
</evidence>
<dbReference type="Proteomes" id="UP001630127">
    <property type="component" value="Unassembled WGS sequence"/>
</dbReference>
<dbReference type="InterPro" id="IPR056605">
    <property type="entry name" value="LTI65_LTI78_N"/>
</dbReference>
<dbReference type="PANTHER" id="PTHR33836:SF7">
    <property type="entry name" value="LOW-TEMPERATURE-INDUCED PROTEIN"/>
    <property type="match status" value="1"/>
</dbReference>
<feature type="domain" description="LTI65/LTI78 N-terminal" evidence="3">
    <location>
        <begin position="60"/>
        <end position="125"/>
    </location>
</feature>
<name>A0ABD3AGA3_9GENT</name>
<dbReference type="EMBL" id="JBJUIK010000004">
    <property type="protein sequence ID" value="KAL3530789.1"/>
    <property type="molecule type" value="Genomic_DNA"/>
</dbReference>
<gene>
    <name evidence="4" type="ORF">ACH5RR_010111</name>
</gene>
<feature type="compositionally biased region" description="Acidic residues" evidence="1">
    <location>
        <begin position="101"/>
        <end position="113"/>
    </location>
</feature>
<dbReference type="AlphaFoldDB" id="A0ABD3AGA3"/>
<proteinExistence type="predicted"/>
<organism evidence="4 5">
    <name type="scientific">Cinchona calisaya</name>
    <dbReference type="NCBI Taxonomy" id="153742"/>
    <lineage>
        <taxon>Eukaryota</taxon>
        <taxon>Viridiplantae</taxon>
        <taxon>Streptophyta</taxon>
        <taxon>Embryophyta</taxon>
        <taxon>Tracheophyta</taxon>
        <taxon>Spermatophyta</taxon>
        <taxon>Magnoliopsida</taxon>
        <taxon>eudicotyledons</taxon>
        <taxon>Gunneridae</taxon>
        <taxon>Pentapetalae</taxon>
        <taxon>asterids</taxon>
        <taxon>lamiids</taxon>
        <taxon>Gentianales</taxon>
        <taxon>Rubiaceae</taxon>
        <taxon>Cinchonoideae</taxon>
        <taxon>Cinchoneae</taxon>
        <taxon>Cinchona</taxon>
    </lineage>
</organism>
<keyword evidence="5" id="KW-1185">Reference proteome</keyword>
<protein>
    <submittedName>
        <fullName evidence="4">Uncharacterized protein</fullName>
    </submittedName>
</protein>
<dbReference type="Pfam" id="PF23399">
    <property type="entry name" value="LTI65_PGEED"/>
    <property type="match status" value="1"/>
</dbReference>
<feature type="compositionally biased region" description="Basic and acidic residues" evidence="1">
    <location>
        <begin position="1"/>
        <end position="12"/>
    </location>
</feature>
<evidence type="ECO:0000256" key="1">
    <source>
        <dbReference type="SAM" id="MobiDB-lite"/>
    </source>
</evidence>
<dbReference type="PANTHER" id="PTHR33836">
    <property type="entry name" value="LOW-TEMPERATURE-INDUCED 65 KDA PROTEIN-RELATED"/>
    <property type="match status" value="1"/>
</dbReference>
<dbReference type="Pfam" id="PF23403">
    <property type="entry name" value="LTI65_LTI78_N"/>
    <property type="match status" value="1"/>
</dbReference>
<feature type="region of interest" description="Disordered" evidence="1">
    <location>
        <begin position="1"/>
        <end position="113"/>
    </location>
</feature>
<evidence type="ECO:0000259" key="3">
    <source>
        <dbReference type="Pfam" id="PF23403"/>
    </source>
</evidence>
<feature type="domain" description="LTI65/LTI78 PGEED repeat" evidence="2">
    <location>
        <begin position="249"/>
        <end position="279"/>
    </location>
</feature>
<feature type="compositionally biased region" description="Basic residues" evidence="1">
    <location>
        <begin position="70"/>
        <end position="84"/>
    </location>
</feature>